<feature type="transmembrane region" description="Helical" evidence="2">
    <location>
        <begin position="565"/>
        <end position="588"/>
    </location>
</feature>
<keyword evidence="2" id="KW-0812">Transmembrane</keyword>
<feature type="compositionally biased region" description="Acidic residues" evidence="1">
    <location>
        <begin position="350"/>
        <end position="359"/>
    </location>
</feature>
<dbReference type="RefSeq" id="WP_129604742.1">
    <property type="nucleotide sequence ID" value="NZ_PRLL01000009.1"/>
</dbReference>
<name>A0ABY0FK52_9BACT</name>
<feature type="compositionally biased region" description="Low complexity" evidence="1">
    <location>
        <begin position="27"/>
        <end position="36"/>
    </location>
</feature>
<dbReference type="Proteomes" id="UP001191004">
    <property type="component" value="Unassembled WGS sequence"/>
</dbReference>
<feature type="compositionally biased region" description="Basic and acidic residues" evidence="1">
    <location>
        <begin position="45"/>
        <end position="60"/>
    </location>
</feature>
<evidence type="ECO:0000256" key="2">
    <source>
        <dbReference type="SAM" id="Phobius"/>
    </source>
</evidence>
<protein>
    <submittedName>
        <fullName evidence="3">Uncharacterized protein</fullName>
    </submittedName>
</protein>
<feature type="transmembrane region" description="Helical" evidence="2">
    <location>
        <begin position="600"/>
        <end position="620"/>
    </location>
</feature>
<gene>
    <name evidence="3" type="ORF">G3KMM_00348</name>
</gene>
<evidence type="ECO:0000256" key="1">
    <source>
        <dbReference type="SAM" id="MobiDB-lite"/>
    </source>
</evidence>
<reference evidence="3 4" key="1">
    <citation type="journal article" date="2018" name="bioRxiv">
        <title>Evidence of independent acquisition and adaption of ultra-small bacteria to human hosts across the highly diverse yet reduced genomes of the phylum Saccharibacteria.</title>
        <authorList>
            <person name="McLean J.S."/>
            <person name="Bor B."/>
            <person name="To T.T."/>
            <person name="Liu Q."/>
            <person name="Kearns K.A."/>
            <person name="Solden L.M."/>
            <person name="Wrighton K.C."/>
            <person name="He X."/>
            <person name="Shi W."/>
        </authorList>
    </citation>
    <scope>NUCLEOTIDE SEQUENCE [LARGE SCALE GENOMIC DNA]</scope>
    <source>
        <strain evidence="3 4">TM7_KMM_G3_1_HOT_351</strain>
    </source>
</reference>
<reference evidence="3 4" key="2">
    <citation type="journal article" date="2020" name="Cell Rep.">
        <title>Acquisition and Adaptation of Ultra-small Parasitic Reduced Genome Bacteria to Mammalian Hosts.</title>
        <authorList>
            <person name="McLean J.S."/>
            <person name="Bor B."/>
            <person name="Kerns K.A."/>
            <person name="Liu Q."/>
            <person name="To T.T."/>
            <person name="Solden L."/>
            <person name="Hendrickson E.L."/>
            <person name="Wrighton K."/>
            <person name="Shi W."/>
            <person name="He X."/>
        </authorList>
    </citation>
    <scope>NUCLEOTIDE SEQUENCE [LARGE SCALE GENOMIC DNA]</scope>
    <source>
        <strain evidence="3 4">TM7_KMM_G3_1_HOT_351</strain>
    </source>
</reference>
<sequence>MAENIGRPDENSFGNQSFSENLEKSNVDSTTDNSDSAWGNNQAKKVAEQKDAQDLAKSAEESALNQSAPDDARAAEAAGGQTENSFYRQKDGKDKKAKIKATKKYGPLGAILGMLLFMMVAFSGATSLSSFAIVANGLQQFNITHYSMNARSSYLLPRMLRGGLNSKITTKGLFGLGKDKFKISASMSKKLAANGINYLETTGTDGKPLNVLVYNDGPDGKPMVVSAYNEDASRIPDTIEFTTNKIDADGVSTPVTTKINVDSDNKMGFRQALDVNDNFFKAEERSTRTLKGHVAGWFDSIAEKVDVMLNNGGRNRQANTKKDASDEEITANAEKDGLKEEAEDSQGSIDVDDSDADAEEPNRVPADEGSSALTKGMDTPAVESALKSRAKKAAATIGSASAITTGLGYACTVLKVINTISQTVGALMRSKVLNYVTGYTEAVHKTKAGDGSTELHFYNKGLNTDGPTRDMGGNIIPGKESSSAMKSSAISQFFSNGQLKVKSSDPVARKFNTENAMQQAVFHSDEIQSSDINQVPQTLGKLLSQAAGSLNTYKGCIALQTTGDLLGIFADIAEIAAAIPSAGISIIIGEMGKMLMKKALTVAIVASVGVLVSMIAPYVARALAKSLVSNMVGEDAGYAINSGFNMYTGIQQRMSSGLPATKKALIAQYHEQQSVIASESRYDRQTKSPLDPSSPHTFMGSLMNSLIPLATTMSSPITTFSKINSTVASSISRLLPTAAADDINQIKTSINDNCPSGNAFEEPLAMDAFCNNYITTDYSTMRTPPDEVFDQVGAENFELDKIDENVNNGNPEIKDNSELAKWTLACAVRESHYGVADSNIAEATSGSAGVGSGIIKSYTGAEIGAVPVVGGITQTIYNGKEAANIGWTTGENCVKEKYKYFSRYSEDQRVLEAAGLIEQSAVTGYLNRYFEKNPLDFTDSGIVARYTGMTKDQAEVALGLLEYNTFLASYQPKEKGPEKPVQYDNYQYEATTVIAEIMPSALVSFVPNYQTQRQAVAVA</sequence>
<organism evidence="3 4">
    <name type="scientific">Candidatus Nanosyncoccus nanoralicus</name>
    <dbReference type="NCBI Taxonomy" id="2171996"/>
    <lineage>
        <taxon>Bacteria</taxon>
        <taxon>Candidatus Saccharimonadota</taxon>
        <taxon>Candidatus Nanosyncoccalia</taxon>
        <taxon>Candidatus Nanosyncoccales</taxon>
        <taxon>Candidatus Nanosyncoccaceae</taxon>
        <taxon>Candidatus Nanosyncoccus</taxon>
    </lineage>
</organism>
<keyword evidence="2" id="KW-1133">Transmembrane helix</keyword>
<feature type="compositionally biased region" description="Basic and acidic residues" evidence="1">
    <location>
        <begin position="1"/>
        <end position="10"/>
    </location>
</feature>
<evidence type="ECO:0000313" key="3">
    <source>
        <dbReference type="EMBL" id="RYC73543.1"/>
    </source>
</evidence>
<proteinExistence type="predicted"/>
<evidence type="ECO:0000313" key="4">
    <source>
        <dbReference type="Proteomes" id="UP001191004"/>
    </source>
</evidence>
<accession>A0ABY0FK52</accession>
<dbReference type="EMBL" id="PRLL01000009">
    <property type="protein sequence ID" value="RYC73543.1"/>
    <property type="molecule type" value="Genomic_DNA"/>
</dbReference>
<feature type="region of interest" description="Disordered" evidence="1">
    <location>
        <begin position="1"/>
        <end position="93"/>
    </location>
</feature>
<feature type="transmembrane region" description="Helical" evidence="2">
    <location>
        <begin position="105"/>
        <end position="125"/>
    </location>
</feature>
<feature type="region of interest" description="Disordered" evidence="1">
    <location>
        <begin position="312"/>
        <end position="378"/>
    </location>
</feature>
<keyword evidence="4" id="KW-1185">Reference proteome</keyword>
<comment type="caution">
    <text evidence="3">The sequence shown here is derived from an EMBL/GenBank/DDBJ whole genome shotgun (WGS) entry which is preliminary data.</text>
</comment>
<keyword evidence="2" id="KW-0472">Membrane</keyword>